<name>A0ABR1JM62_9AGAR</name>
<reference evidence="1 2" key="1">
    <citation type="submission" date="2024-01" db="EMBL/GenBank/DDBJ databases">
        <title>A draft genome for the cacao thread blight pathogen Marasmiellus scandens.</title>
        <authorList>
            <person name="Baruah I.K."/>
            <person name="Leung J."/>
            <person name="Bukari Y."/>
            <person name="Amoako-Attah I."/>
            <person name="Meinhardt L.W."/>
            <person name="Bailey B.A."/>
            <person name="Cohen S.P."/>
        </authorList>
    </citation>
    <scope>NUCLEOTIDE SEQUENCE [LARGE SCALE GENOMIC DNA]</scope>
    <source>
        <strain evidence="1 2">GH-19</strain>
    </source>
</reference>
<comment type="caution">
    <text evidence="1">The sequence shown here is derived from an EMBL/GenBank/DDBJ whole genome shotgun (WGS) entry which is preliminary data.</text>
</comment>
<sequence length="159" mass="17861">MGTLLGLKRSTSGGDVFIGISGSRTHSKVNLQMDSRKISFLENHNMEMNHTQHQFRNRRQVAATLFSRLVPKSEYGCVCMLRKCLGYKVECERQYALCPSLVPGGHVPGKNFYLAANLLISIPARFNGIIQNTSMKKHRLTITSEYTMTVLVVELPCIL</sequence>
<evidence type="ECO:0000313" key="2">
    <source>
        <dbReference type="Proteomes" id="UP001498398"/>
    </source>
</evidence>
<gene>
    <name evidence="1" type="ORF">VKT23_007353</name>
</gene>
<accession>A0ABR1JM62</accession>
<protein>
    <submittedName>
        <fullName evidence="1">Uncharacterized protein</fullName>
    </submittedName>
</protein>
<keyword evidence="2" id="KW-1185">Reference proteome</keyword>
<proteinExistence type="predicted"/>
<organism evidence="1 2">
    <name type="scientific">Marasmiellus scandens</name>
    <dbReference type="NCBI Taxonomy" id="2682957"/>
    <lineage>
        <taxon>Eukaryota</taxon>
        <taxon>Fungi</taxon>
        <taxon>Dikarya</taxon>
        <taxon>Basidiomycota</taxon>
        <taxon>Agaricomycotina</taxon>
        <taxon>Agaricomycetes</taxon>
        <taxon>Agaricomycetidae</taxon>
        <taxon>Agaricales</taxon>
        <taxon>Marasmiineae</taxon>
        <taxon>Omphalotaceae</taxon>
        <taxon>Marasmiellus</taxon>
    </lineage>
</organism>
<evidence type="ECO:0000313" key="1">
    <source>
        <dbReference type="EMBL" id="KAK7462769.1"/>
    </source>
</evidence>
<dbReference type="EMBL" id="JBANRG010000010">
    <property type="protein sequence ID" value="KAK7462769.1"/>
    <property type="molecule type" value="Genomic_DNA"/>
</dbReference>
<dbReference type="Proteomes" id="UP001498398">
    <property type="component" value="Unassembled WGS sequence"/>
</dbReference>